<feature type="region of interest" description="Disordered" evidence="1">
    <location>
        <begin position="292"/>
        <end position="349"/>
    </location>
</feature>
<dbReference type="InterPro" id="IPR040120">
    <property type="entry name" value="C19orf44-like"/>
</dbReference>
<protein>
    <submittedName>
        <fullName evidence="3">Chromosome 19 open reading frame 44</fullName>
    </submittedName>
</protein>
<accession>G1PNT2</accession>
<dbReference type="AlphaFoldDB" id="G1PNT2"/>
<reference evidence="3 4" key="1">
    <citation type="journal article" date="2011" name="Nature">
        <title>A high-resolution map of human evolutionary constraint using 29 mammals.</title>
        <authorList>
            <person name="Lindblad-Toh K."/>
            <person name="Garber M."/>
            <person name="Zuk O."/>
            <person name="Lin M.F."/>
            <person name="Parker B.J."/>
            <person name="Washietl S."/>
            <person name="Kheradpour P."/>
            <person name="Ernst J."/>
            <person name="Jordan G."/>
            <person name="Mauceli E."/>
            <person name="Ward L.D."/>
            <person name="Lowe C.B."/>
            <person name="Holloway A.K."/>
            <person name="Clamp M."/>
            <person name="Gnerre S."/>
            <person name="Alfoldi J."/>
            <person name="Beal K."/>
            <person name="Chang J."/>
            <person name="Clawson H."/>
            <person name="Cuff J."/>
            <person name="Di Palma F."/>
            <person name="Fitzgerald S."/>
            <person name="Flicek P."/>
            <person name="Guttman M."/>
            <person name="Hubisz M.J."/>
            <person name="Jaffe D.B."/>
            <person name="Jungreis I."/>
            <person name="Kent W.J."/>
            <person name="Kostka D."/>
            <person name="Lara M."/>
            <person name="Martins A.L."/>
            <person name="Massingham T."/>
            <person name="Moltke I."/>
            <person name="Raney B.J."/>
            <person name="Rasmussen M.D."/>
            <person name="Robinson J."/>
            <person name="Stark A."/>
            <person name="Vilella A.J."/>
            <person name="Wen J."/>
            <person name="Xie X."/>
            <person name="Zody M.C."/>
            <person name="Baldwin J."/>
            <person name="Bloom T."/>
            <person name="Chin C.W."/>
            <person name="Heiman D."/>
            <person name="Nicol R."/>
            <person name="Nusbaum C."/>
            <person name="Young S."/>
            <person name="Wilkinson J."/>
            <person name="Worley K.C."/>
            <person name="Kovar C.L."/>
            <person name="Muzny D.M."/>
            <person name="Gibbs R.A."/>
            <person name="Cree A."/>
            <person name="Dihn H.H."/>
            <person name="Fowler G."/>
            <person name="Jhangiani S."/>
            <person name="Joshi V."/>
            <person name="Lee S."/>
            <person name="Lewis L.R."/>
            <person name="Nazareth L.V."/>
            <person name="Okwuonu G."/>
            <person name="Santibanez J."/>
            <person name="Warren W.C."/>
            <person name="Mardis E.R."/>
            <person name="Weinstock G.M."/>
            <person name="Wilson R.K."/>
            <person name="Delehaunty K."/>
            <person name="Dooling D."/>
            <person name="Fronik C."/>
            <person name="Fulton L."/>
            <person name="Fulton B."/>
            <person name="Graves T."/>
            <person name="Minx P."/>
            <person name="Sodergren E."/>
            <person name="Birney E."/>
            <person name="Margulies E.H."/>
            <person name="Herrero J."/>
            <person name="Green E.D."/>
            <person name="Haussler D."/>
            <person name="Siepel A."/>
            <person name="Goldman N."/>
            <person name="Pollard K.S."/>
            <person name="Pedersen J.S."/>
            <person name="Lander E.S."/>
            <person name="Kellis M."/>
        </authorList>
    </citation>
    <scope>NUCLEOTIDE SEQUENCE [LARGE SCALE GENOMIC DNA]</scope>
</reference>
<dbReference type="OMA" id="FKINVMT"/>
<evidence type="ECO:0000313" key="3">
    <source>
        <dbReference type="Ensembl" id="ENSMLUP00000012626.2"/>
    </source>
</evidence>
<dbReference type="GeneTree" id="ENSGT00390000002505"/>
<dbReference type="PANTHER" id="PTHR22409">
    <property type="entry name" value="CHROMOSOME 19 OPEN READING FRAME 44"/>
    <property type="match status" value="1"/>
</dbReference>
<keyword evidence="4" id="KW-1185">Reference proteome</keyword>
<evidence type="ECO:0000259" key="2">
    <source>
        <dbReference type="Pfam" id="PF15391"/>
    </source>
</evidence>
<dbReference type="EMBL" id="AAPE02039103">
    <property type="status" value="NOT_ANNOTATED_CDS"/>
    <property type="molecule type" value="Genomic_DNA"/>
</dbReference>
<dbReference type="Pfam" id="PF15391">
    <property type="entry name" value="DUF4614"/>
    <property type="match status" value="1"/>
</dbReference>
<feature type="region of interest" description="Disordered" evidence="1">
    <location>
        <begin position="367"/>
        <end position="492"/>
    </location>
</feature>
<reference evidence="3" key="2">
    <citation type="submission" date="2025-08" db="UniProtKB">
        <authorList>
            <consortium name="Ensembl"/>
        </authorList>
    </citation>
    <scope>IDENTIFICATION</scope>
</reference>
<reference evidence="3" key="3">
    <citation type="submission" date="2025-09" db="UniProtKB">
        <authorList>
            <consortium name="Ensembl"/>
        </authorList>
    </citation>
    <scope>IDENTIFICATION</scope>
</reference>
<evidence type="ECO:0000256" key="1">
    <source>
        <dbReference type="SAM" id="MobiDB-lite"/>
    </source>
</evidence>
<gene>
    <name evidence="3" type="primary">C19orf44</name>
</gene>
<dbReference type="FunCoup" id="G1PNT2">
    <property type="interactions" value="1473"/>
</dbReference>
<dbReference type="eggNOG" id="ENOG502RMHR">
    <property type="taxonomic scope" value="Eukaryota"/>
</dbReference>
<dbReference type="InParanoid" id="G1PNT2"/>
<feature type="compositionally biased region" description="Basic and acidic residues" evidence="1">
    <location>
        <begin position="471"/>
        <end position="492"/>
    </location>
</feature>
<feature type="region of interest" description="Disordered" evidence="1">
    <location>
        <begin position="105"/>
        <end position="218"/>
    </location>
</feature>
<feature type="region of interest" description="Disordered" evidence="1">
    <location>
        <begin position="59"/>
        <end position="88"/>
    </location>
</feature>
<evidence type="ECO:0000313" key="4">
    <source>
        <dbReference type="Proteomes" id="UP000001074"/>
    </source>
</evidence>
<name>G1PNT2_MYOLU</name>
<feature type="compositionally biased region" description="Basic and acidic residues" evidence="1">
    <location>
        <begin position="406"/>
        <end position="417"/>
    </location>
</feature>
<dbReference type="HOGENOM" id="CLU_028158_0_0_1"/>
<feature type="compositionally biased region" description="Low complexity" evidence="1">
    <location>
        <begin position="438"/>
        <end position="453"/>
    </location>
</feature>
<sequence>MASTRKNSHPMRDIFGDFNDISLEDSKMEKIKNLKISRNLTKIAPSHSRFLKRSQTMGGQHFFPKEDAGLGSGPWLSSGSPPTTASKLRTSAALRKLAQIESKIMNRKVQMDLSDMESNSKTSKDSLPWRADKVPPRSPAEVSAQNTDKTSQKQARDIPLAESRTPAGKGSRFLKKREPAVDELSPEARFGKERNMSAPKEKAPVRNLGSPDSDEEEMKELLGSLMESFRGKEPRTNQGFTSARVIGKKQMELFSIPTQPKLLSLSSEDLSSAEPLGTAHLPAFQLAGGTLRSVRSGAHSPQAHVPGDAASGTASKPEPSREARGRLSPSPVRSGAGPAEESLSEASDDSLNDFRINVLSLDDLAPAVNTQSDLEEKESHSVTPPYTAHAGLRGPSPGGPPGAPHPVEEGGLREKAPSKSPGSRDPPTGSEVSEHLSEPSASSAAPQRAASLRPTPGEPTASTVSWAYSEDFEKSPRRTASEPTTRSEESLDRTLATLSELSASLQTHHPPPTGASRKKWAQDVTRVTVKEQAVQTLDPAFTYQWTKRTEAGMATIGPALGGAYVDPTPIASHVVGADAIEALTAYSPAVFALNDMLKQQLSLTQQFMETSRHLHGSLLQSLDQDAFHYHTLEETKEYIRHHRPAPLTMEDALREVKEEL</sequence>
<organism evidence="3 4">
    <name type="scientific">Myotis lucifugus</name>
    <name type="common">Little brown bat</name>
    <dbReference type="NCBI Taxonomy" id="59463"/>
    <lineage>
        <taxon>Eukaryota</taxon>
        <taxon>Metazoa</taxon>
        <taxon>Chordata</taxon>
        <taxon>Craniata</taxon>
        <taxon>Vertebrata</taxon>
        <taxon>Euteleostomi</taxon>
        <taxon>Mammalia</taxon>
        <taxon>Eutheria</taxon>
        <taxon>Laurasiatheria</taxon>
        <taxon>Chiroptera</taxon>
        <taxon>Yangochiroptera</taxon>
        <taxon>Vespertilionidae</taxon>
        <taxon>Myotis</taxon>
    </lineage>
</organism>
<dbReference type="Proteomes" id="UP000001074">
    <property type="component" value="Unassembled WGS sequence"/>
</dbReference>
<feature type="compositionally biased region" description="Low complexity" evidence="1">
    <location>
        <begin position="73"/>
        <end position="82"/>
    </location>
</feature>
<dbReference type="PANTHER" id="PTHR22409:SF2">
    <property type="entry name" value="CHROMOSOME 19 OPEN READING FRAME 44"/>
    <property type="match status" value="1"/>
</dbReference>
<feature type="compositionally biased region" description="Basic and acidic residues" evidence="1">
    <location>
        <begin position="189"/>
        <end position="204"/>
    </location>
</feature>
<feature type="domain" description="DUF4614" evidence="2">
    <location>
        <begin position="466"/>
        <end position="644"/>
    </location>
</feature>
<dbReference type="InterPro" id="IPR027884">
    <property type="entry name" value="DUF4614"/>
</dbReference>
<dbReference type="Ensembl" id="ENSMLUT00000013878.2">
    <property type="protein sequence ID" value="ENSMLUP00000012626.2"/>
    <property type="gene ID" value="ENSMLUG00000013874.2"/>
</dbReference>
<proteinExistence type="predicted"/>